<evidence type="ECO:0000313" key="1">
    <source>
        <dbReference type="EMBL" id="CAK9074275.1"/>
    </source>
</evidence>
<reference evidence="1 2" key="1">
    <citation type="submission" date="2024-02" db="EMBL/GenBank/DDBJ databases">
        <authorList>
            <person name="Chen Y."/>
            <person name="Shah S."/>
            <person name="Dougan E. K."/>
            <person name="Thang M."/>
            <person name="Chan C."/>
        </authorList>
    </citation>
    <scope>NUCLEOTIDE SEQUENCE [LARGE SCALE GENOMIC DNA]</scope>
</reference>
<dbReference type="GO" id="GO:0016301">
    <property type="term" value="F:kinase activity"/>
    <property type="evidence" value="ECO:0007669"/>
    <property type="project" value="UniProtKB-KW"/>
</dbReference>
<gene>
    <name evidence="1" type="ORF">SCF082_LOCUS36192</name>
</gene>
<organism evidence="1 2">
    <name type="scientific">Durusdinium trenchii</name>
    <dbReference type="NCBI Taxonomy" id="1381693"/>
    <lineage>
        <taxon>Eukaryota</taxon>
        <taxon>Sar</taxon>
        <taxon>Alveolata</taxon>
        <taxon>Dinophyceae</taxon>
        <taxon>Suessiales</taxon>
        <taxon>Symbiodiniaceae</taxon>
        <taxon>Durusdinium</taxon>
    </lineage>
</organism>
<keyword evidence="2" id="KW-1185">Reference proteome</keyword>
<dbReference type="Proteomes" id="UP001642464">
    <property type="component" value="Unassembled WGS sequence"/>
</dbReference>
<protein>
    <submittedName>
        <fullName evidence="1">Mitogen-activated protein kinase kinase kinase 3</fullName>
    </submittedName>
</protein>
<proteinExistence type="predicted"/>
<name>A0ABP0PE15_9DINO</name>
<sequence>MREPSSYQVRHPYDQRWDVLGLPGAFDFTYLRKNEVAGQTEVVVTRWGWVEDASIVEVDKAGQAREEHRAEKVSPPGMLPVHGSNELLVSRVLEVAIARPRVLMGRVRGKTTDWAKARRAAEMIRSPEYTTKELEHQSAGRDHLPTDFGPDFYEDMVAAFPELRLYSVVRVSEVRRNDHNLVMSTSANRSGADEFQRTTGALFCIFWLMRQHLDGRECFCFGLDHEWKNAKEIMRHVPGKEAEFQRRMSFYEQANWSAIEDLMRGAGLLTKQGHDVERTGTGGREGGKVACFRMLSFREFGRRLERTLAMLVLMTIHDIMKLDILRPTVLMNEFCGYKSGEVIGDHDIALSYVLERCPEALPSFAGLLPELQECIRFTHCKLDYNMGWLVQGEAHPGALFRAFRQVILERPKETSSKDVAFYFVHWFADLAGAEASPLTGCEKFVLKFPLHVLSSFIDSFPVVWKLGPLTETQVFEEYLIWRWENMPTSLGVRPSGTGAVAQMRLVLMAQGDSVEILRQFKQLPKSDANILTKDGTFRGCPGQSYSCDDSREVRGPAILVYYAPALMQKAGRKNPYGALRILAEVFRQARALWPLSDSDAEKTVLLRIDVLKATPSVRSLHRASRRMRGS</sequence>
<evidence type="ECO:0000313" key="2">
    <source>
        <dbReference type="Proteomes" id="UP001642464"/>
    </source>
</evidence>
<keyword evidence="1" id="KW-0808">Transferase</keyword>
<comment type="caution">
    <text evidence="1">The sequence shown here is derived from an EMBL/GenBank/DDBJ whole genome shotgun (WGS) entry which is preliminary data.</text>
</comment>
<dbReference type="EMBL" id="CAXAMM010035446">
    <property type="protein sequence ID" value="CAK9074275.1"/>
    <property type="molecule type" value="Genomic_DNA"/>
</dbReference>
<keyword evidence="1" id="KW-0418">Kinase</keyword>
<accession>A0ABP0PE15</accession>